<reference evidence="5" key="1">
    <citation type="submission" date="2017-02" db="UniProtKB">
        <authorList>
            <consortium name="WormBaseParasite"/>
        </authorList>
    </citation>
    <scope>IDENTIFICATION</scope>
</reference>
<proteinExistence type="predicted"/>
<evidence type="ECO:0000313" key="3">
    <source>
        <dbReference type="Proteomes" id="UP000038040"/>
    </source>
</evidence>
<sequence length="119" mass="13765">MELLNLLALSFLLDIQTFKKDKRRLILFGIGSFIAFHIINLPWTFYTEKLDYIKLAPNSTNENTSYRRSCSRRYIWCDDIRRIPLRIYIFSTVVLSGLGFPFMSSPTGSLLSEILGPGH</sequence>
<organism evidence="3 5">
    <name type="scientific">Dracunculus medinensis</name>
    <name type="common">Guinea worm</name>
    <dbReference type="NCBI Taxonomy" id="318479"/>
    <lineage>
        <taxon>Eukaryota</taxon>
        <taxon>Metazoa</taxon>
        <taxon>Ecdysozoa</taxon>
        <taxon>Nematoda</taxon>
        <taxon>Chromadorea</taxon>
        <taxon>Rhabditida</taxon>
        <taxon>Spirurina</taxon>
        <taxon>Dracunculoidea</taxon>
        <taxon>Dracunculidae</taxon>
        <taxon>Dracunculus</taxon>
    </lineage>
</organism>
<name>A0A0N4UGS9_DRAME</name>
<evidence type="ECO:0000313" key="5">
    <source>
        <dbReference type="WBParaSite" id="DME_0000671401-mRNA-1"/>
    </source>
</evidence>
<protein>
    <submittedName>
        <fullName evidence="5">Mannosyltransferase</fullName>
    </submittedName>
</protein>
<keyword evidence="1" id="KW-1133">Transmembrane helix</keyword>
<gene>
    <name evidence="2" type="ORF">DME_LOCUS9740</name>
</gene>
<keyword evidence="4" id="KW-1185">Reference proteome</keyword>
<dbReference type="STRING" id="318479.A0A0N4UGS9"/>
<evidence type="ECO:0000313" key="4">
    <source>
        <dbReference type="Proteomes" id="UP000274756"/>
    </source>
</evidence>
<dbReference type="Proteomes" id="UP000038040">
    <property type="component" value="Unplaced"/>
</dbReference>
<reference evidence="2 4" key="2">
    <citation type="submission" date="2018-11" db="EMBL/GenBank/DDBJ databases">
        <authorList>
            <consortium name="Pathogen Informatics"/>
        </authorList>
    </citation>
    <scope>NUCLEOTIDE SEQUENCE [LARGE SCALE GENOMIC DNA]</scope>
</reference>
<dbReference type="OrthoDB" id="370281at2759"/>
<keyword evidence="1" id="KW-0472">Membrane</keyword>
<keyword evidence="1" id="KW-0812">Transmembrane</keyword>
<feature type="transmembrane region" description="Helical" evidence="1">
    <location>
        <begin position="27"/>
        <end position="46"/>
    </location>
</feature>
<dbReference type="Proteomes" id="UP000274756">
    <property type="component" value="Unassembled WGS sequence"/>
</dbReference>
<feature type="transmembrane region" description="Helical" evidence="1">
    <location>
        <begin position="83"/>
        <end position="103"/>
    </location>
</feature>
<accession>A0A0N4UGS9</accession>
<dbReference type="EMBL" id="UYYG01001189">
    <property type="protein sequence ID" value="VDN59767.1"/>
    <property type="molecule type" value="Genomic_DNA"/>
</dbReference>
<evidence type="ECO:0000313" key="2">
    <source>
        <dbReference type="EMBL" id="VDN59767.1"/>
    </source>
</evidence>
<evidence type="ECO:0000256" key="1">
    <source>
        <dbReference type="SAM" id="Phobius"/>
    </source>
</evidence>
<dbReference type="AlphaFoldDB" id="A0A0N4UGS9"/>
<dbReference type="WBParaSite" id="DME_0000671401-mRNA-1">
    <property type="protein sequence ID" value="DME_0000671401-mRNA-1"/>
    <property type="gene ID" value="DME_0000671401"/>
</dbReference>